<dbReference type="Proteomes" id="UP000652198">
    <property type="component" value="Unassembled WGS sequence"/>
</dbReference>
<dbReference type="EMBL" id="WOEY01000057">
    <property type="protein sequence ID" value="NPT42377.1"/>
    <property type="molecule type" value="Genomic_DNA"/>
</dbReference>
<evidence type="ECO:0000313" key="2">
    <source>
        <dbReference type="EMBL" id="NPT46266.1"/>
    </source>
</evidence>
<keyword evidence="3" id="KW-1185">Reference proteome</keyword>
<reference evidence="2 3" key="1">
    <citation type="submission" date="2019-11" db="EMBL/GenBank/DDBJ databases">
        <title>Metabolism of dissolved organic matter in forest soils.</title>
        <authorList>
            <person name="Cyle K.T."/>
            <person name="Wilhelm R.C."/>
            <person name="Martinez C.E."/>
        </authorList>
    </citation>
    <scope>NUCLEOTIDE SEQUENCE [LARGE SCALE GENOMIC DNA]</scope>
    <source>
        <strain evidence="2 3">1N</strain>
    </source>
</reference>
<organism evidence="2 3">
    <name type="scientific">Paraburkholderia solitsugae</name>
    <dbReference type="NCBI Taxonomy" id="2675748"/>
    <lineage>
        <taxon>Bacteria</taxon>
        <taxon>Pseudomonadati</taxon>
        <taxon>Pseudomonadota</taxon>
        <taxon>Betaproteobacteria</taxon>
        <taxon>Burkholderiales</taxon>
        <taxon>Burkholderiaceae</taxon>
        <taxon>Paraburkholderia</taxon>
    </lineage>
</organism>
<gene>
    <name evidence="1" type="ORF">GNZ12_13885</name>
    <name evidence="2" type="ORF">GNZ12_34075</name>
</gene>
<proteinExistence type="predicted"/>
<evidence type="ECO:0000313" key="1">
    <source>
        <dbReference type="EMBL" id="NPT42377.1"/>
    </source>
</evidence>
<comment type="caution">
    <text evidence="2">The sequence shown here is derived from an EMBL/GenBank/DDBJ whole genome shotgun (WGS) entry which is preliminary data.</text>
</comment>
<protein>
    <submittedName>
        <fullName evidence="2">Uncharacterized protein</fullName>
    </submittedName>
</protein>
<dbReference type="EMBL" id="WOEY01000132">
    <property type="protein sequence ID" value="NPT46266.1"/>
    <property type="molecule type" value="Genomic_DNA"/>
</dbReference>
<accession>A0ABX2BZS9</accession>
<sequence length="67" mass="7193">MQQPGSAALNFVGESVVKPIKYYSKNVGSLLMQPGEDPACSPNNLTPNMAQVLLGKHEKLRVVGARL</sequence>
<name>A0ABX2BZS9_9BURK</name>
<evidence type="ECO:0000313" key="3">
    <source>
        <dbReference type="Proteomes" id="UP000652198"/>
    </source>
</evidence>